<comment type="caution">
    <text evidence="1">The sequence shown here is derived from an EMBL/GenBank/DDBJ whole genome shotgun (WGS) entry which is preliminary data.</text>
</comment>
<dbReference type="Proteomes" id="UP001244207">
    <property type="component" value="Unassembled WGS sequence"/>
</dbReference>
<evidence type="ECO:0000313" key="2">
    <source>
        <dbReference type="Proteomes" id="UP001244207"/>
    </source>
</evidence>
<reference evidence="1" key="1">
    <citation type="submission" date="2021-12" db="EMBL/GenBank/DDBJ databases">
        <title>Comparative genomics, transcriptomics and evolutionary studies reveal genomic signatures of adaptation to plant cell wall in hemibiotrophic fungi.</title>
        <authorList>
            <consortium name="DOE Joint Genome Institute"/>
            <person name="Baroncelli R."/>
            <person name="Diaz J.F."/>
            <person name="Benocci T."/>
            <person name="Peng M."/>
            <person name="Battaglia E."/>
            <person name="Haridas S."/>
            <person name="Andreopoulos W."/>
            <person name="Labutti K."/>
            <person name="Pangilinan J."/>
            <person name="Floch G.L."/>
            <person name="Makela M.R."/>
            <person name="Henrissat B."/>
            <person name="Grigoriev I.V."/>
            <person name="Crouch J.A."/>
            <person name="De Vries R.P."/>
            <person name="Sukno S.A."/>
            <person name="Thon M.R."/>
        </authorList>
    </citation>
    <scope>NUCLEOTIDE SEQUENCE</scope>
    <source>
        <strain evidence="1">CBS 112980</strain>
    </source>
</reference>
<dbReference type="RefSeq" id="XP_060369016.1">
    <property type="nucleotide sequence ID" value="XM_060515979.1"/>
</dbReference>
<sequence length="103" mass="11157">MIHWGLPILASTSTPATVCSPIKQATADHWLLWKASDPNGSAPPPSRGHRGWPCRPSDSKWLLSRQKKLKGGSFRIGAERTCEQPSAIISVSLCLSPSLSICH</sequence>
<gene>
    <name evidence="1" type="ORF">BDZ83DRAFT_89111</name>
</gene>
<proteinExistence type="predicted"/>
<dbReference type="GeneID" id="85399877"/>
<dbReference type="EMBL" id="JAHMHS010000014">
    <property type="protein sequence ID" value="KAK1728961.1"/>
    <property type="molecule type" value="Genomic_DNA"/>
</dbReference>
<organism evidence="1 2">
    <name type="scientific">Glomerella acutata</name>
    <name type="common">Colletotrichum acutatum</name>
    <dbReference type="NCBI Taxonomy" id="27357"/>
    <lineage>
        <taxon>Eukaryota</taxon>
        <taxon>Fungi</taxon>
        <taxon>Dikarya</taxon>
        <taxon>Ascomycota</taxon>
        <taxon>Pezizomycotina</taxon>
        <taxon>Sordariomycetes</taxon>
        <taxon>Hypocreomycetidae</taxon>
        <taxon>Glomerellales</taxon>
        <taxon>Glomerellaceae</taxon>
        <taxon>Colletotrichum</taxon>
        <taxon>Colletotrichum acutatum species complex</taxon>
    </lineage>
</organism>
<dbReference type="AlphaFoldDB" id="A0AAD8XKC1"/>
<accession>A0AAD8XKC1</accession>
<protein>
    <submittedName>
        <fullName evidence="1">Uncharacterized protein</fullName>
    </submittedName>
</protein>
<name>A0AAD8XKC1_GLOAC</name>
<evidence type="ECO:0000313" key="1">
    <source>
        <dbReference type="EMBL" id="KAK1728961.1"/>
    </source>
</evidence>
<keyword evidence="2" id="KW-1185">Reference proteome</keyword>